<protein>
    <recommendedName>
        <fullName evidence="4">Tr-type G domain-containing protein</fullName>
    </recommendedName>
</protein>
<dbReference type="SUPFAM" id="SSF52540">
    <property type="entry name" value="P-loop containing nucleoside triphosphate hydrolases"/>
    <property type="match status" value="1"/>
</dbReference>
<keyword evidence="2" id="KW-0547">Nucleotide-binding</keyword>
<dbReference type="Gene3D" id="3.40.50.300">
    <property type="entry name" value="P-loop containing nucleotide triphosphate hydrolases"/>
    <property type="match status" value="1"/>
</dbReference>
<evidence type="ECO:0000256" key="3">
    <source>
        <dbReference type="ARBA" id="ARBA00023134"/>
    </source>
</evidence>
<comment type="caution">
    <text evidence="5">The sequence shown here is derived from an EMBL/GenBank/DDBJ whole genome shotgun (WGS) entry which is preliminary data.</text>
</comment>
<dbReference type="InterPro" id="IPR050055">
    <property type="entry name" value="EF-Tu_GTPase"/>
</dbReference>
<organism evidence="5 6">
    <name type="scientific">Powellomyces hirtus</name>
    <dbReference type="NCBI Taxonomy" id="109895"/>
    <lineage>
        <taxon>Eukaryota</taxon>
        <taxon>Fungi</taxon>
        <taxon>Fungi incertae sedis</taxon>
        <taxon>Chytridiomycota</taxon>
        <taxon>Chytridiomycota incertae sedis</taxon>
        <taxon>Chytridiomycetes</taxon>
        <taxon>Spizellomycetales</taxon>
        <taxon>Powellomycetaceae</taxon>
        <taxon>Powellomyces</taxon>
    </lineage>
</organism>
<name>A0A507E4X7_9FUNG</name>
<dbReference type="PANTHER" id="PTHR43721">
    <property type="entry name" value="ELONGATION FACTOR TU-RELATED"/>
    <property type="match status" value="1"/>
</dbReference>
<dbReference type="InterPro" id="IPR027417">
    <property type="entry name" value="P-loop_NTPase"/>
</dbReference>
<dbReference type="InterPro" id="IPR009000">
    <property type="entry name" value="Transl_B-barrel_sf"/>
</dbReference>
<accession>A0A507E4X7</accession>
<evidence type="ECO:0000256" key="2">
    <source>
        <dbReference type="ARBA" id="ARBA00022741"/>
    </source>
</evidence>
<evidence type="ECO:0000313" key="6">
    <source>
        <dbReference type="Proteomes" id="UP000318582"/>
    </source>
</evidence>
<dbReference type="AlphaFoldDB" id="A0A507E4X7"/>
<keyword evidence="3" id="KW-0342">GTP-binding</keyword>
<dbReference type="FunFam" id="3.40.50.300:FF:000091">
    <property type="entry name" value="Probable GTP-binding protein 1"/>
    <property type="match status" value="1"/>
</dbReference>
<dbReference type="InterPro" id="IPR009001">
    <property type="entry name" value="Transl_elong_EF1A/Init_IF2_C"/>
</dbReference>
<evidence type="ECO:0000256" key="1">
    <source>
        <dbReference type="ARBA" id="ARBA00007249"/>
    </source>
</evidence>
<dbReference type="GO" id="GO:0005525">
    <property type="term" value="F:GTP binding"/>
    <property type="evidence" value="ECO:0007669"/>
    <property type="project" value="UniProtKB-KW"/>
</dbReference>
<comment type="similarity">
    <text evidence="1">Belongs to the TRAFAC class translation factor GTPase superfamily. Classic translation factor GTPase family. EF-Tu/EF-1A subfamily.</text>
</comment>
<dbReference type="InterPro" id="IPR035531">
    <property type="entry name" value="GTPBP1-like"/>
</dbReference>
<dbReference type="EMBL" id="QEAQ01000031">
    <property type="protein sequence ID" value="TPX58892.1"/>
    <property type="molecule type" value="Genomic_DNA"/>
</dbReference>
<reference evidence="5 6" key="1">
    <citation type="journal article" date="2019" name="Sci. Rep.">
        <title>Comparative genomics of chytrid fungi reveal insights into the obligate biotrophic and pathogenic lifestyle of Synchytrium endobioticum.</title>
        <authorList>
            <person name="van de Vossenberg B.T.L.H."/>
            <person name="Warris S."/>
            <person name="Nguyen H.D.T."/>
            <person name="van Gent-Pelzer M.P.E."/>
            <person name="Joly D.L."/>
            <person name="van de Geest H.C."/>
            <person name="Bonants P.J.M."/>
            <person name="Smith D.S."/>
            <person name="Levesque C.A."/>
            <person name="van der Lee T.A.J."/>
        </authorList>
    </citation>
    <scope>NUCLEOTIDE SEQUENCE [LARGE SCALE GENOMIC DNA]</scope>
    <source>
        <strain evidence="5 6">CBS 809.83</strain>
    </source>
</reference>
<evidence type="ECO:0000313" key="5">
    <source>
        <dbReference type="EMBL" id="TPX58892.1"/>
    </source>
</evidence>
<keyword evidence="6" id="KW-1185">Reference proteome</keyword>
<dbReference type="PROSITE" id="PS51722">
    <property type="entry name" value="G_TR_2"/>
    <property type="match status" value="1"/>
</dbReference>
<sequence length="599" mass="64995">MFRRNEASDVTLATSQNSFMDSQVTDLRMPPEIEQGNVEYKLQLVNTPPDRLEHLITQLKWRLAEGYGEAMYEIGVSDKGSLVGLTQADLDSSVATLKKMGEALHADVSIIRERVVTADTTVPARKVAEVLVRRCLSDVQHFLEVRVAIIGGADAGKSTLLGVLTHDEADNGRGKARLNLLRHRHEIKSGRTSSISHQILGFDPHGTPINYASNNIQTWAQICETSSKIITFLDMCGHPKYQNTTLSGLTGHAPDYACLIIGANGGVPDVSREHLGIAVSLKVPVFVVITKIDIATPSQLTRTVGALLTLFKSPGIRRVPLVVQSQDDVVVSASGFVDSAIIPIFLTSSVTGENMPFLVSFFNLLPKHPTPNYDSLIDEDVEYQIEEIYSVPGAGSVVGGKLHAGRVLLSRHLQNHPNRPPDGVTTSDLSLHTLPVAPTSQTFYLGPDRGAFAPVAITSIHRHRCPVNVVKAGQAASFAITFLNDQSTDNGFRLRKGQFILPYISKPVWEFTAELNILHASTPLAVNTHAVVYIHSVRQAVRVVAVQGDANSVMVVVFRFLVEAECVNPGRSLVVRGVGNLKCVGKVVSVSTDTVLEGR</sequence>
<dbReference type="GO" id="GO:0003924">
    <property type="term" value="F:GTPase activity"/>
    <property type="evidence" value="ECO:0007669"/>
    <property type="project" value="InterPro"/>
</dbReference>
<dbReference type="CDD" id="cd04165">
    <property type="entry name" value="GTPBP1_like"/>
    <property type="match status" value="1"/>
</dbReference>
<dbReference type="Pfam" id="PF00009">
    <property type="entry name" value="GTP_EFTU"/>
    <property type="match status" value="1"/>
</dbReference>
<dbReference type="Proteomes" id="UP000318582">
    <property type="component" value="Unassembled WGS sequence"/>
</dbReference>
<evidence type="ECO:0000259" key="4">
    <source>
        <dbReference type="PROSITE" id="PS51722"/>
    </source>
</evidence>
<dbReference type="InterPro" id="IPR000795">
    <property type="entry name" value="T_Tr_GTP-bd_dom"/>
</dbReference>
<dbReference type="SUPFAM" id="SSF50465">
    <property type="entry name" value="EF-Tu/eEF-1alpha/eIF2-gamma C-terminal domain"/>
    <property type="match status" value="1"/>
</dbReference>
<dbReference type="PANTHER" id="PTHR43721:SF9">
    <property type="entry name" value="GTP-BINDING PROTEIN 1"/>
    <property type="match status" value="1"/>
</dbReference>
<gene>
    <name evidence="5" type="ORF">PhCBS80983_g02842</name>
</gene>
<dbReference type="SUPFAM" id="SSF50447">
    <property type="entry name" value="Translation proteins"/>
    <property type="match status" value="1"/>
</dbReference>
<dbReference type="Gene3D" id="2.40.30.10">
    <property type="entry name" value="Translation factors"/>
    <property type="match status" value="1"/>
</dbReference>
<feature type="domain" description="Tr-type G" evidence="4">
    <location>
        <begin position="142"/>
        <end position="372"/>
    </location>
</feature>
<dbReference type="GO" id="GO:0003746">
    <property type="term" value="F:translation elongation factor activity"/>
    <property type="evidence" value="ECO:0007669"/>
    <property type="project" value="TreeGrafter"/>
</dbReference>
<proteinExistence type="inferred from homology"/>